<feature type="binding site" evidence="5">
    <location>
        <position position="87"/>
    </location>
    <ligand>
        <name>5-phospho-alpha-D-ribose 1-diphosphate</name>
        <dbReference type="ChEBI" id="CHEBI:58017"/>
    </ligand>
</feature>
<feature type="binding site" evidence="5">
    <location>
        <position position="79"/>
    </location>
    <ligand>
        <name>anthranilate</name>
        <dbReference type="ChEBI" id="CHEBI:16567"/>
        <label>1</label>
    </ligand>
</feature>
<reference evidence="8" key="1">
    <citation type="journal article" date="2024" name="Int. J. Syst. Evol. Microbiol.">
        <title>Polycladomyces zharkentensis sp. nov., a novel thermophilic cellulose- and starch-degrading member of the Bacillota from a geothermal aquifer in Kazakhstan.</title>
        <authorList>
            <person name="Mashzhan A."/>
            <person name="Kistaubayeva A."/>
            <person name="Javier-Lopez R."/>
            <person name="Bissenova U."/>
            <person name="Bissenbay A."/>
            <person name="Birkeland N.K."/>
        </authorList>
    </citation>
    <scope>NUCLEOTIDE SEQUENCE</scope>
    <source>
        <strain evidence="8">ZKZ2T</strain>
    </source>
</reference>
<feature type="binding site" evidence="5">
    <location>
        <position position="110"/>
    </location>
    <ligand>
        <name>anthranilate</name>
        <dbReference type="ChEBI" id="CHEBI:16567"/>
        <label>1</label>
    </ligand>
</feature>
<dbReference type="GO" id="GO:0004048">
    <property type="term" value="F:anthranilate phosphoribosyltransferase activity"/>
    <property type="evidence" value="ECO:0007669"/>
    <property type="project" value="UniProtKB-EC"/>
</dbReference>
<keyword evidence="5" id="KW-0460">Magnesium</keyword>
<protein>
    <recommendedName>
        <fullName evidence="5">Anthranilate phosphoribosyltransferase</fullName>
        <ecNumber evidence="5">2.4.2.18</ecNumber>
    </recommendedName>
</protein>
<dbReference type="EMBL" id="JAFHAP010000008">
    <property type="protein sequence ID" value="MBN2909666.1"/>
    <property type="molecule type" value="Genomic_DNA"/>
</dbReference>
<dbReference type="InterPro" id="IPR035902">
    <property type="entry name" value="Nuc_phospho_transferase"/>
</dbReference>
<evidence type="ECO:0000259" key="6">
    <source>
        <dbReference type="Pfam" id="PF00591"/>
    </source>
</evidence>
<dbReference type="InterPro" id="IPR017459">
    <property type="entry name" value="Glycosyl_Trfase_fam3_N_dom"/>
</dbReference>
<comment type="function">
    <text evidence="5">Catalyzes the transfer of the phosphoribosyl group of 5-phosphorylribose-1-pyrophosphate (PRPP) to anthranilate to yield N-(5'-phosphoribosyl)-anthranilate (PRA).</text>
</comment>
<evidence type="ECO:0000256" key="5">
    <source>
        <dbReference type="HAMAP-Rule" id="MF_00211"/>
    </source>
</evidence>
<dbReference type="PANTHER" id="PTHR43285">
    <property type="entry name" value="ANTHRANILATE PHOSPHORIBOSYLTRANSFERASE"/>
    <property type="match status" value="1"/>
</dbReference>
<evidence type="ECO:0000313" key="8">
    <source>
        <dbReference type="EMBL" id="MBN2909666.1"/>
    </source>
</evidence>
<feature type="binding site" evidence="5">
    <location>
        <position position="225"/>
    </location>
    <ligand>
        <name>Mg(2+)</name>
        <dbReference type="ChEBI" id="CHEBI:18420"/>
        <label>1</label>
    </ligand>
</feature>
<evidence type="ECO:0000256" key="1">
    <source>
        <dbReference type="ARBA" id="ARBA00022676"/>
    </source>
</evidence>
<keyword evidence="3 5" id="KW-0822">Tryptophan biosynthesis</keyword>
<dbReference type="SUPFAM" id="SSF47648">
    <property type="entry name" value="Nucleoside phosphorylase/phosphoribosyltransferase N-terminal domain"/>
    <property type="match status" value="1"/>
</dbReference>
<sequence length="341" mass="36015">MPALLTRVVEGHDLSRDEARQVMDELMNGLWEPAQVAGLLTALRMKGETAEELAGMAESLRSRALRWEKPATDAVDTCGTGGDGGRTFNISTAAAILASACGVKVAKHGNRAVSSKSGSADVLEALGVQISTTPDAARAMLEQTGICFLYAPLYHQAMKHVMPARKALGFRTCFNLLGPLANPAGVRRQLVGVYDPDLTETVARVLLMLGIERAMVVAGMDGLDEISVSGPTRVSEVRDGRVRTYTITPEEMGLIPAPLAAVAGGDAQTSAGLIRRVLAGEPGAPRDIVLANAGAVLWVADRVDSLAEGVRMAARAIDEGAALRQLEEMVRFSVEVCSRVS</sequence>
<accession>A0ABS2WJM3</accession>
<dbReference type="Gene3D" id="3.40.1030.10">
    <property type="entry name" value="Nucleoside phosphorylase/phosphoribosyltransferase catalytic domain"/>
    <property type="match status" value="1"/>
</dbReference>
<evidence type="ECO:0000256" key="3">
    <source>
        <dbReference type="ARBA" id="ARBA00022822"/>
    </source>
</evidence>
<dbReference type="InterPro" id="IPR036320">
    <property type="entry name" value="Glycosyl_Trfase_fam3_N_dom_sf"/>
</dbReference>
<evidence type="ECO:0000259" key="7">
    <source>
        <dbReference type="Pfam" id="PF02885"/>
    </source>
</evidence>
<dbReference type="SUPFAM" id="SSF52418">
    <property type="entry name" value="Nucleoside phosphorylase/phosphoribosyltransferase catalytic domain"/>
    <property type="match status" value="1"/>
</dbReference>
<keyword evidence="5" id="KW-0479">Metal-binding</keyword>
<dbReference type="Pfam" id="PF02885">
    <property type="entry name" value="Glycos_trans_3N"/>
    <property type="match status" value="1"/>
</dbReference>
<feature type="binding site" evidence="5">
    <location>
        <position position="91"/>
    </location>
    <ligand>
        <name>Mg(2+)</name>
        <dbReference type="ChEBI" id="CHEBI:18420"/>
        <label>1</label>
    </ligand>
</feature>
<comment type="cofactor">
    <cofactor evidence="5">
        <name>Mg(2+)</name>
        <dbReference type="ChEBI" id="CHEBI:18420"/>
    </cofactor>
    <text evidence="5">Binds 2 magnesium ions per monomer.</text>
</comment>
<feature type="binding site" evidence="5">
    <location>
        <position position="225"/>
    </location>
    <ligand>
        <name>Mg(2+)</name>
        <dbReference type="ChEBI" id="CHEBI:18420"/>
        <label>2</label>
    </ligand>
</feature>
<comment type="pathway">
    <text evidence="5">Amino-acid biosynthesis; L-tryptophan biosynthesis; L-tryptophan from chorismate: step 2/5.</text>
</comment>
<comment type="similarity">
    <text evidence="5">Belongs to the anthranilate phosphoribosyltransferase family.</text>
</comment>
<keyword evidence="4 5" id="KW-0057">Aromatic amino acid biosynthesis</keyword>
<dbReference type="NCBIfam" id="TIGR01245">
    <property type="entry name" value="trpD"/>
    <property type="match status" value="1"/>
</dbReference>
<proteinExistence type="inferred from homology"/>
<evidence type="ECO:0000256" key="4">
    <source>
        <dbReference type="ARBA" id="ARBA00023141"/>
    </source>
</evidence>
<feature type="binding site" evidence="5">
    <location>
        <position position="224"/>
    </location>
    <ligand>
        <name>Mg(2+)</name>
        <dbReference type="ChEBI" id="CHEBI:18420"/>
        <label>2</label>
    </ligand>
</feature>
<feature type="binding site" evidence="5">
    <location>
        <begin position="89"/>
        <end position="92"/>
    </location>
    <ligand>
        <name>5-phospho-alpha-D-ribose 1-diphosphate</name>
        <dbReference type="ChEBI" id="CHEBI:58017"/>
    </ligand>
</feature>
<dbReference type="Gene3D" id="1.20.970.10">
    <property type="entry name" value="Transferase, Pyrimidine Nucleoside Phosphorylase, Chain C"/>
    <property type="match status" value="1"/>
</dbReference>
<feature type="binding site" evidence="5">
    <location>
        <position position="165"/>
    </location>
    <ligand>
        <name>anthranilate</name>
        <dbReference type="ChEBI" id="CHEBI:16567"/>
        <label>2</label>
    </ligand>
</feature>
<comment type="subunit">
    <text evidence="5">Homodimer.</text>
</comment>
<dbReference type="Pfam" id="PF00591">
    <property type="entry name" value="Glycos_transf_3"/>
    <property type="match status" value="1"/>
</dbReference>
<keyword evidence="2 5" id="KW-0808">Transferase</keyword>
<dbReference type="EC" id="2.4.2.18" evidence="5"/>
<evidence type="ECO:0000256" key="2">
    <source>
        <dbReference type="ARBA" id="ARBA00022679"/>
    </source>
</evidence>
<dbReference type="PANTHER" id="PTHR43285:SF2">
    <property type="entry name" value="ANTHRANILATE PHOSPHORIBOSYLTRANSFERASE"/>
    <property type="match status" value="1"/>
</dbReference>
<feature type="binding site" evidence="5">
    <location>
        <begin position="107"/>
        <end position="115"/>
    </location>
    <ligand>
        <name>5-phospho-alpha-D-ribose 1-diphosphate</name>
        <dbReference type="ChEBI" id="CHEBI:58017"/>
    </ligand>
</feature>
<gene>
    <name evidence="5 8" type="primary">trpD</name>
    <name evidence="8" type="ORF">JQC72_09010</name>
</gene>
<evidence type="ECO:0000313" key="9">
    <source>
        <dbReference type="Proteomes" id="UP001177120"/>
    </source>
</evidence>
<dbReference type="RefSeq" id="WP_205494929.1">
    <property type="nucleotide sequence ID" value="NZ_JAFHAP010000008.1"/>
</dbReference>
<comment type="caution">
    <text evidence="8">The sequence shown here is derived from an EMBL/GenBank/DDBJ whole genome shotgun (WGS) entry which is preliminary data.</text>
</comment>
<dbReference type="Proteomes" id="UP001177120">
    <property type="component" value="Unassembled WGS sequence"/>
</dbReference>
<dbReference type="InterPro" id="IPR005940">
    <property type="entry name" value="Anthranilate_Pribosyl_Tfrase"/>
</dbReference>
<feature type="domain" description="Glycosyl transferase family 3" evidence="6">
    <location>
        <begin position="72"/>
        <end position="323"/>
    </location>
</feature>
<keyword evidence="1 5" id="KW-0328">Glycosyltransferase</keyword>
<name>A0ABS2WJM3_9BACL</name>
<dbReference type="HAMAP" id="MF_00211">
    <property type="entry name" value="TrpD"/>
    <property type="match status" value="1"/>
</dbReference>
<feature type="binding site" evidence="5">
    <location>
        <begin position="82"/>
        <end position="83"/>
    </location>
    <ligand>
        <name>5-phospho-alpha-D-ribose 1-diphosphate</name>
        <dbReference type="ChEBI" id="CHEBI:58017"/>
    </ligand>
</feature>
<dbReference type="InterPro" id="IPR000312">
    <property type="entry name" value="Glycosyl_Trfase_fam3"/>
</dbReference>
<organism evidence="8 9">
    <name type="scientific">Polycladomyces zharkentensis</name>
    <dbReference type="NCBI Taxonomy" id="2807616"/>
    <lineage>
        <taxon>Bacteria</taxon>
        <taxon>Bacillati</taxon>
        <taxon>Bacillota</taxon>
        <taxon>Bacilli</taxon>
        <taxon>Bacillales</taxon>
        <taxon>Thermoactinomycetaceae</taxon>
        <taxon>Polycladomyces</taxon>
    </lineage>
</organism>
<feature type="binding site" evidence="5">
    <location>
        <position position="79"/>
    </location>
    <ligand>
        <name>5-phospho-alpha-D-ribose 1-diphosphate</name>
        <dbReference type="ChEBI" id="CHEBI:58017"/>
    </ligand>
</feature>
<keyword evidence="5" id="KW-0028">Amino-acid biosynthesis</keyword>
<feature type="domain" description="Glycosyl transferase family 3 N-terminal" evidence="7">
    <location>
        <begin position="3"/>
        <end position="64"/>
    </location>
</feature>
<keyword evidence="9" id="KW-1185">Reference proteome</keyword>
<comment type="catalytic activity">
    <reaction evidence="5">
        <text>N-(5-phospho-beta-D-ribosyl)anthranilate + diphosphate = 5-phospho-alpha-D-ribose 1-diphosphate + anthranilate</text>
        <dbReference type="Rhea" id="RHEA:11768"/>
        <dbReference type="ChEBI" id="CHEBI:16567"/>
        <dbReference type="ChEBI" id="CHEBI:18277"/>
        <dbReference type="ChEBI" id="CHEBI:33019"/>
        <dbReference type="ChEBI" id="CHEBI:58017"/>
        <dbReference type="EC" id="2.4.2.18"/>
    </reaction>
</comment>
<comment type="caution">
    <text evidence="5">Lacks conserved residue(s) required for the propagation of feature annotation.</text>
</comment>
<feature type="binding site" evidence="5">
    <location>
        <position position="119"/>
    </location>
    <ligand>
        <name>5-phospho-alpha-D-ribose 1-diphosphate</name>
        <dbReference type="ChEBI" id="CHEBI:58017"/>
    </ligand>
</feature>